<feature type="compositionally biased region" description="Basic residues" evidence="1">
    <location>
        <begin position="76"/>
        <end position="107"/>
    </location>
</feature>
<dbReference type="AlphaFoldDB" id="A0A5M6IEX4"/>
<reference evidence="2 3" key="1">
    <citation type="submission" date="2019-09" db="EMBL/GenBank/DDBJ databases">
        <title>Genome sequence of Roseospira marina, one of the more divergent members of the non-sulfur purple photosynthetic bacterial family, the Rhodospirillaceae.</title>
        <authorList>
            <person name="Meyer T."/>
            <person name="Kyndt J."/>
        </authorList>
    </citation>
    <scope>NUCLEOTIDE SEQUENCE [LARGE SCALE GENOMIC DNA]</scope>
    <source>
        <strain evidence="2 3">DSM 15113</strain>
    </source>
</reference>
<accession>A0A5M6IEX4</accession>
<comment type="caution">
    <text evidence="2">The sequence shown here is derived from an EMBL/GenBank/DDBJ whole genome shotgun (WGS) entry which is preliminary data.</text>
</comment>
<evidence type="ECO:0000256" key="1">
    <source>
        <dbReference type="SAM" id="MobiDB-lite"/>
    </source>
</evidence>
<sequence length="137" mass="15418">MADIAAVFHWPPDALDAMPPEELIQWHALPDLSELGRHRGLLHREVRGHFGGVRGRVPERHRERAGRVQPGADPGRHHRRVGPVSVRHRPVRRRRRLHRRLVGRRPGKMGQVPGVARSGRPETDRHAARLGQGAAGV</sequence>
<proteinExistence type="predicted"/>
<organism evidence="2 3">
    <name type="scientific">Roseospira marina</name>
    <dbReference type="NCBI Taxonomy" id="140057"/>
    <lineage>
        <taxon>Bacteria</taxon>
        <taxon>Pseudomonadati</taxon>
        <taxon>Pseudomonadota</taxon>
        <taxon>Alphaproteobacteria</taxon>
        <taxon>Rhodospirillales</taxon>
        <taxon>Rhodospirillaceae</taxon>
        <taxon>Roseospira</taxon>
    </lineage>
</organism>
<dbReference type="Proteomes" id="UP000324065">
    <property type="component" value="Unassembled WGS sequence"/>
</dbReference>
<keyword evidence="3" id="KW-1185">Reference proteome</keyword>
<dbReference type="EMBL" id="VWPJ01000002">
    <property type="protein sequence ID" value="KAA5606836.1"/>
    <property type="molecule type" value="Genomic_DNA"/>
</dbReference>
<protein>
    <submittedName>
        <fullName evidence="2">GpE family phage tail protein</fullName>
    </submittedName>
</protein>
<evidence type="ECO:0000313" key="2">
    <source>
        <dbReference type="EMBL" id="KAA5606836.1"/>
    </source>
</evidence>
<feature type="compositionally biased region" description="Basic and acidic residues" evidence="1">
    <location>
        <begin position="56"/>
        <end position="66"/>
    </location>
</feature>
<feature type="region of interest" description="Disordered" evidence="1">
    <location>
        <begin position="52"/>
        <end position="137"/>
    </location>
</feature>
<dbReference type="Pfam" id="PF06528">
    <property type="entry name" value="Phage_P2_GpE"/>
    <property type="match status" value="1"/>
</dbReference>
<dbReference type="InterPro" id="IPR009493">
    <property type="entry name" value="P2_GpE"/>
</dbReference>
<evidence type="ECO:0000313" key="3">
    <source>
        <dbReference type="Proteomes" id="UP000324065"/>
    </source>
</evidence>
<gene>
    <name evidence="2" type="ORF">F1188_02640</name>
</gene>
<name>A0A5M6IEX4_9PROT</name>